<evidence type="ECO:0000313" key="2">
    <source>
        <dbReference type="Proteomes" id="UP001160148"/>
    </source>
</evidence>
<gene>
    <name evidence="1" type="ORF">MEUPH1_LOCUS10458</name>
</gene>
<accession>A0AAV0WFA6</accession>
<dbReference type="Proteomes" id="UP001160148">
    <property type="component" value="Unassembled WGS sequence"/>
</dbReference>
<dbReference type="AlphaFoldDB" id="A0AAV0WFA6"/>
<sequence length="118" mass="13825">MGNNFNKNTFGQKVVWKDVKVLKVSKEHPDRLFYKTSYEEKDFGEIIVMNKTRNAKRKSCDLELSKLYTEPPGISKEKRKDLIHLCESKLIPENYHYFFENLKVSSSCVAEVNDENSD</sequence>
<comment type="caution">
    <text evidence="1">The sequence shown here is derived from an EMBL/GenBank/DDBJ whole genome shotgun (WGS) entry which is preliminary data.</text>
</comment>
<evidence type="ECO:0000313" key="1">
    <source>
        <dbReference type="EMBL" id="CAI6354458.1"/>
    </source>
</evidence>
<name>A0AAV0WFA6_9HEMI</name>
<keyword evidence="2" id="KW-1185">Reference proteome</keyword>
<dbReference type="EMBL" id="CARXXK010000002">
    <property type="protein sequence ID" value="CAI6354458.1"/>
    <property type="molecule type" value="Genomic_DNA"/>
</dbReference>
<protein>
    <submittedName>
        <fullName evidence="1">Uncharacterized protein</fullName>
    </submittedName>
</protein>
<organism evidence="1 2">
    <name type="scientific">Macrosiphum euphorbiae</name>
    <name type="common">potato aphid</name>
    <dbReference type="NCBI Taxonomy" id="13131"/>
    <lineage>
        <taxon>Eukaryota</taxon>
        <taxon>Metazoa</taxon>
        <taxon>Ecdysozoa</taxon>
        <taxon>Arthropoda</taxon>
        <taxon>Hexapoda</taxon>
        <taxon>Insecta</taxon>
        <taxon>Pterygota</taxon>
        <taxon>Neoptera</taxon>
        <taxon>Paraneoptera</taxon>
        <taxon>Hemiptera</taxon>
        <taxon>Sternorrhyncha</taxon>
        <taxon>Aphidomorpha</taxon>
        <taxon>Aphidoidea</taxon>
        <taxon>Aphididae</taxon>
        <taxon>Macrosiphini</taxon>
        <taxon>Macrosiphum</taxon>
    </lineage>
</organism>
<proteinExistence type="predicted"/>
<reference evidence="1 2" key="1">
    <citation type="submission" date="2023-01" db="EMBL/GenBank/DDBJ databases">
        <authorList>
            <person name="Whitehead M."/>
        </authorList>
    </citation>
    <scope>NUCLEOTIDE SEQUENCE [LARGE SCALE GENOMIC DNA]</scope>
</reference>